<keyword evidence="1" id="KW-0812">Transmembrane</keyword>
<keyword evidence="4" id="KW-1185">Reference proteome</keyword>
<feature type="chain" id="PRO_5018012926" evidence="2">
    <location>
        <begin position="25"/>
        <end position="78"/>
    </location>
</feature>
<reference evidence="3 4" key="1">
    <citation type="submission" date="2018-11" db="EMBL/GenBank/DDBJ databases">
        <title>Erythrobacter spongiae sp. nov., isolated from a marine sponge.</title>
        <authorList>
            <person name="Zhuang L."/>
            <person name="Luo L."/>
        </authorList>
    </citation>
    <scope>NUCLEOTIDE SEQUENCE [LARGE SCALE GENOMIC DNA]</scope>
    <source>
        <strain evidence="3 4">HN-E23</strain>
    </source>
</reference>
<evidence type="ECO:0000313" key="4">
    <source>
        <dbReference type="Proteomes" id="UP000275232"/>
    </source>
</evidence>
<comment type="caution">
    <text evidence="3">The sequence shown here is derived from an EMBL/GenBank/DDBJ whole genome shotgun (WGS) entry which is preliminary data.</text>
</comment>
<dbReference type="EMBL" id="RPFZ01000001">
    <property type="protein sequence ID" value="RPF70239.1"/>
    <property type="molecule type" value="Genomic_DNA"/>
</dbReference>
<organism evidence="3 4">
    <name type="scientific">Aurantiacibacter spongiae</name>
    <dbReference type="NCBI Taxonomy" id="2488860"/>
    <lineage>
        <taxon>Bacteria</taxon>
        <taxon>Pseudomonadati</taxon>
        <taxon>Pseudomonadota</taxon>
        <taxon>Alphaproteobacteria</taxon>
        <taxon>Sphingomonadales</taxon>
        <taxon>Erythrobacteraceae</taxon>
        <taxon>Aurantiacibacter</taxon>
    </lineage>
</organism>
<keyword evidence="2" id="KW-0732">Signal</keyword>
<evidence type="ECO:0000256" key="1">
    <source>
        <dbReference type="SAM" id="Phobius"/>
    </source>
</evidence>
<evidence type="ECO:0000313" key="3">
    <source>
        <dbReference type="EMBL" id="RPF70239.1"/>
    </source>
</evidence>
<feature type="transmembrane region" description="Helical" evidence="1">
    <location>
        <begin position="48"/>
        <end position="68"/>
    </location>
</feature>
<keyword evidence="1" id="KW-1133">Transmembrane helix</keyword>
<name>A0A3N5CUE6_9SPHN</name>
<dbReference type="RefSeq" id="WP_123877474.1">
    <property type="nucleotide sequence ID" value="NZ_RPFZ01000001.1"/>
</dbReference>
<proteinExistence type="predicted"/>
<gene>
    <name evidence="3" type="ORF">EG799_00285</name>
</gene>
<dbReference type="AlphaFoldDB" id="A0A3N5CUE6"/>
<dbReference type="Proteomes" id="UP000275232">
    <property type="component" value="Unassembled WGS sequence"/>
</dbReference>
<protein>
    <submittedName>
        <fullName evidence="3">Uncharacterized protein</fullName>
    </submittedName>
</protein>
<sequence>MFFRKALFGLASSGLMLGSTMAAAAPSASPITGEREATPITQADDMGGMGLGWLIALLVAAGVVAVIVTDDGNDPVSP</sequence>
<keyword evidence="1" id="KW-0472">Membrane</keyword>
<accession>A0A3N5CUE6</accession>
<feature type="signal peptide" evidence="2">
    <location>
        <begin position="1"/>
        <end position="24"/>
    </location>
</feature>
<evidence type="ECO:0000256" key="2">
    <source>
        <dbReference type="SAM" id="SignalP"/>
    </source>
</evidence>